<accession>A0A553JTV7</accession>
<dbReference type="NCBIfam" id="TIGR01256">
    <property type="entry name" value="modA"/>
    <property type="match status" value="1"/>
</dbReference>
<dbReference type="AlphaFoldDB" id="A0A553JTV7"/>
<comment type="caution">
    <text evidence="5">The sequence shown here is derived from an EMBL/GenBank/DDBJ whole genome shotgun (WGS) entry which is preliminary data.</text>
</comment>
<keyword evidence="3 4" id="KW-0732">Signal</keyword>
<sequence>MNRWIVSLVLLSPLMLTAAEIEQPGTIELRAAGSLKKAMNEIVESYAQQGGEQIHAQYAPSGLLRKRIEAGERVDLYASANMKHPNALKQANKGGPVVMFARNKLCAMAQPEIEVSSSDLLNTILNNKIRLGTSTPKADPAGDYAWKLFAKAETLVPGAQARLESKALQLTGGADSAQAPKGRNPYAWVMENNRADIFLTYCTNAVLAQKELPSLQILAIPDSLSVGANYGLMVLDNAQDESAELAMYILSHEGQTILAKYGFDAPLL</sequence>
<dbReference type="PANTHER" id="PTHR30632:SF0">
    <property type="entry name" value="SULFATE-BINDING PROTEIN"/>
    <property type="match status" value="1"/>
</dbReference>
<feature type="chain" id="PRO_5022030176" evidence="4">
    <location>
        <begin position="19"/>
        <end position="268"/>
    </location>
</feature>
<dbReference type="SUPFAM" id="SSF53850">
    <property type="entry name" value="Periplasmic binding protein-like II"/>
    <property type="match status" value="1"/>
</dbReference>
<dbReference type="Gene3D" id="3.40.190.10">
    <property type="entry name" value="Periplasmic binding protein-like II"/>
    <property type="match status" value="2"/>
</dbReference>
<dbReference type="RefSeq" id="WP_143562973.1">
    <property type="nucleotide sequence ID" value="NZ_BMPL01000002.1"/>
</dbReference>
<evidence type="ECO:0000313" key="6">
    <source>
        <dbReference type="Proteomes" id="UP000318126"/>
    </source>
</evidence>
<dbReference type="GO" id="GO:0015689">
    <property type="term" value="P:molybdate ion transport"/>
    <property type="evidence" value="ECO:0007669"/>
    <property type="project" value="InterPro"/>
</dbReference>
<name>A0A553JTV7_SHEHA</name>
<dbReference type="EMBL" id="VKGK01000002">
    <property type="protein sequence ID" value="TRY15878.1"/>
    <property type="molecule type" value="Genomic_DNA"/>
</dbReference>
<gene>
    <name evidence="5" type="ORF">FN961_02545</name>
</gene>
<dbReference type="GO" id="GO:0046872">
    <property type="term" value="F:metal ion binding"/>
    <property type="evidence" value="ECO:0007669"/>
    <property type="project" value="UniProtKB-KW"/>
</dbReference>
<dbReference type="NCBIfam" id="NF002918">
    <property type="entry name" value="PRK03537.1-4"/>
    <property type="match status" value="1"/>
</dbReference>
<dbReference type="NCBIfam" id="NF002917">
    <property type="entry name" value="PRK03537.1-3"/>
    <property type="match status" value="1"/>
</dbReference>
<proteinExistence type="inferred from homology"/>
<dbReference type="GO" id="GO:0030973">
    <property type="term" value="F:molybdate ion binding"/>
    <property type="evidence" value="ECO:0007669"/>
    <property type="project" value="TreeGrafter"/>
</dbReference>
<protein>
    <submittedName>
        <fullName evidence="5">Molybdate ABC transporter substrate-binding protein</fullName>
    </submittedName>
</protein>
<dbReference type="InterPro" id="IPR050682">
    <property type="entry name" value="ModA/WtpA"/>
</dbReference>
<keyword evidence="2" id="KW-0479">Metal-binding</keyword>
<organism evidence="5 6">
    <name type="scientific">Shewanella hanedai</name>
    <name type="common">Alteromonas hanedai</name>
    <dbReference type="NCBI Taxonomy" id="25"/>
    <lineage>
        <taxon>Bacteria</taxon>
        <taxon>Pseudomonadati</taxon>
        <taxon>Pseudomonadota</taxon>
        <taxon>Gammaproteobacteria</taxon>
        <taxon>Alteromonadales</taxon>
        <taxon>Shewanellaceae</taxon>
        <taxon>Shewanella</taxon>
    </lineage>
</organism>
<dbReference type="InterPro" id="IPR005950">
    <property type="entry name" value="ModA"/>
</dbReference>
<comment type="similarity">
    <text evidence="1">Belongs to the bacterial solute-binding protein ModA family.</text>
</comment>
<dbReference type="Proteomes" id="UP000318126">
    <property type="component" value="Unassembled WGS sequence"/>
</dbReference>
<evidence type="ECO:0000256" key="1">
    <source>
        <dbReference type="ARBA" id="ARBA00009175"/>
    </source>
</evidence>
<dbReference type="PANTHER" id="PTHR30632">
    <property type="entry name" value="MOLYBDATE-BINDING PERIPLASMIC PROTEIN"/>
    <property type="match status" value="1"/>
</dbReference>
<dbReference type="Pfam" id="PF13531">
    <property type="entry name" value="SBP_bac_11"/>
    <property type="match status" value="1"/>
</dbReference>
<keyword evidence="6" id="KW-1185">Reference proteome</keyword>
<evidence type="ECO:0000256" key="2">
    <source>
        <dbReference type="ARBA" id="ARBA00022723"/>
    </source>
</evidence>
<reference evidence="6" key="1">
    <citation type="submission" date="2019-07" db="EMBL/GenBank/DDBJ databases">
        <title>Shewanella sp. YLB-08 draft genomic sequence.</title>
        <authorList>
            <person name="Yu L."/>
        </authorList>
    </citation>
    <scope>NUCLEOTIDE SEQUENCE [LARGE SCALE GENOMIC DNA]</scope>
    <source>
        <strain evidence="6">JCM 20706</strain>
    </source>
</reference>
<dbReference type="OrthoDB" id="516817at2"/>
<evidence type="ECO:0000313" key="5">
    <source>
        <dbReference type="EMBL" id="TRY15878.1"/>
    </source>
</evidence>
<feature type="signal peptide" evidence="4">
    <location>
        <begin position="1"/>
        <end position="18"/>
    </location>
</feature>
<evidence type="ECO:0000256" key="3">
    <source>
        <dbReference type="ARBA" id="ARBA00022729"/>
    </source>
</evidence>
<evidence type="ECO:0000256" key="4">
    <source>
        <dbReference type="SAM" id="SignalP"/>
    </source>
</evidence>